<sequence length="186" mass="20392">MTRLRRLCPPCQRSVPAAAPPHCNCSPDPWVCATCFRELNRADDLYRTIGLFCLDGHDTVVYGSSDGGKIRCARGRQRCFGLEVEPDAEAMIEDSTNDSDCSSMGDGSGGDIETGSGVDQWDALTVALDEMGEELPWGVKKKGVEKKDGGRVVVWETGKWDLGKEWSGELRGWCAWCDKVVLSKVD</sequence>
<dbReference type="InParanoid" id="A0A4S2N649"/>
<proteinExistence type="predicted"/>
<dbReference type="EMBL" id="ML220112">
    <property type="protein sequence ID" value="TGZ84788.1"/>
    <property type="molecule type" value="Genomic_DNA"/>
</dbReference>
<feature type="non-terminal residue" evidence="2">
    <location>
        <position position="186"/>
    </location>
</feature>
<reference evidence="2 3" key="1">
    <citation type="submission" date="2019-04" db="EMBL/GenBank/DDBJ databases">
        <title>Comparative genomics and transcriptomics to analyze fruiting body development in filamentous ascomycetes.</title>
        <authorList>
            <consortium name="DOE Joint Genome Institute"/>
            <person name="Lutkenhaus R."/>
            <person name="Traeger S."/>
            <person name="Breuer J."/>
            <person name="Kuo A."/>
            <person name="Lipzen A."/>
            <person name="Pangilinan J."/>
            <person name="Dilworth D."/>
            <person name="Sandor L."/>
            <person name="Poggeler S."/>
            <person name="Barry K."/>
            <person name="Grigoriev I.V."/>
            <person name="Nowrousian M."/>
        </authorList>
    </citation>
    <scope>NUCLEOTIDE SEQUENCE [LARGE SCALE GENOMIC DNA]</scope>
    <source>
        <strain evidence="2 3">CBS 389.68</strain>
    </source>
</reference>
<name>A0A4S2N649_9PEZI</name>
<protein>
    <submittedName>
        <fullName evidence="2">Uncharacterized protein</fullName>
    </submittedName>
</protein>
<organism evidence="2 3">
    <name type="scientific">Ascodesmis nigricans</name>
    <dbReference type="NCBI Taxonomy" id="341454"/>
    <lineage>
        <taxon>Eukaryota</taxon>
        <taxon>Fungi</taxon>
        <taxon>Dikarya</taxon>
        <taxon>Ascomycota</taxon>
        <taxon>Pezizomycotina</taxon>
        <taxon>Pezizomycetes</taxon>
        <taxon>Pezizales</taxon>
        <taxon>Ascodesmidaceae</taxon>
        <taxon>Ascodesmis</taxon>
    </lineage>
</organism>
<accession>A0A4S2N649</accession>
<feature type="region of interest" description="Disordered" evidence="1">
    <location>
        <begin position="93"/>
        <end position="115"/>
    </location>
</feature>
<dbReference type="OrthoDB" id="5288318at2759"/>
<evidence type="ECO:0000313" key="2">
    <source>
        <dbReference type="EMBL" id="TGZ84788.1"/>
    </source>
</evidence>
<keyword evidence="3" id="KW-1185">Reference proteome</keyword>
<dbReference type="Proteomes" id="UP000298138">
    <property type="component" value="Unassembled WGS sequence"/>
</dbReference>
<evidence type="ECO:0000256" key="1">
    <source>
        <dbReference type="SAM" id="MobiDB-lite"/>
    </source>
</evidence>
<gene>
    <name evidence="2" type="ORF">EX30DRAFT_337258</name>
</gene>
<dbReference type="AlphaFoldDB" id="A0A4S2N649"/>
<evidence type="ECO:0000313" key="3">
    <source>
        <dbReference type="Proteomes" id="UP000298138"/>
    </source>
</evidence>